<keyword evidence="3" id="KW-1003">Cell membrane</keyword>
<feature type="region of interest" description="Disordered" evidence="4">
    <location>
        <begin position="241"/>
        <end position="273"/>
    </location>
</feature>
<proteinExistence type="inferred from homology"/>
<evidence type="ECO:0000256" key="2">
    <source>
        <dbReference type="ARBA" id="ARBA00009194"/>
    </source>
</evidence>
<evidence type="ECO:0000256" key="1">
    <source>
        <dbReference type="ARBA" id="ARBA00004196"/>
    </source>
</evidence>
<dbReference type="GO" id="GO:0030313">
    <property type="term" value="C:cell envelope"/>
    <property type="evidence" value="ECO:0007669"/>
    <property type="project" value="UniProtKB-SubCell"/>
</dbReference>
<accession>A0A2M8P075</accession>
<evidence type="ECO:0000256" key="5">
    <source>
        <dbReference type="SAM" id="SignalP"/>
    </source>
</evidence>
<gene>
    <name evidence="6" type="ORF">CUN51_05555</name>
</gene>
<dbReference type="InterPro" id="IPR009830">
    <property type="entry name" value="LppX/LprAFG"/>
</dbReference>
<comment type="similarity">
    <text evidence="2">Belongs to the LppX/LprAFG lipoprotein family.</text>
</comment>
<evidence type="ECO:0000313" key="7">
    <source>
        <dbReference type="Proteomes" id="UP000228921"/>
    </source>
</evidence>
<dbReference type="SUPFAM" id="SSF89392">
    <property type="entry name" value="Prokaryotic lipoproteins and lipoprotein localization factors"/>
    <property type="match status" value="1"/>
</dbReference>
<keyword evidence="5" id="KW-0732">Signal</keyword>
<feature type="signal peptide" evidence="5">
    <location>
        <begin position="1"/>
        <end position="22"/>
    </location>
</feature>
<protein>
    <recommendedName>
        <fullName evidence="8">LppX_LprAFG lipoprotein</fullName>
    </recommendedName>
</protein>
<comment type="caution">
    <text evidence="6">The sequence shown here is derived from an EMBL/GenBank/DDBJ whole genome shotgun (WGS) entry which is preliminary data.</text>
</comment>
<evidence type="ECO:0000256" key="4">
    <source>
        <dbReference type="SAM" id="MobiDB-lite"/>
    </source>
</evidence>
<comment type="subcellular location">
    <subcellularLocation>
        <location evidence="1">Cell envelope</location>
    </subcellularLocation>
</comment>
<sequence length="273" mass="28899">MHSLRVVLVLMCFMLAACSAPAASPTPPPDPRTLLSAAAADIQAVSALRFKLQLTGAPAFIDDANLISFSSADGVYVAPDKVSARVSAAVAGVAGQIDIVTVGNDQYMKHILLTANRWLNMQFSPGFNADQLIRGDLGIKYALNALTDLTYHGVVDLFGTRVHHISGKASVADISAVTVNLIRGTGTANADIYINVANGRVERIILVQPETATDQHPEPTTWIMELFDYDDRSISVEVPQVESVPTATPSALSAPDALPTLPSRATPEATQAP</sequence>
<feature type="chain" id="PRO_5014889523" description="LppX_LprAFG lipoprotein" evidence="5">
    <location>
        <begin position="23"/>
        <end position="273"/>
    </location>
</feature>
<dbReference type="InterPro" id="IPR029046">
    <property type="entry name" value="LolA/LolB/LppX"/>
</dbReference>
<dbReference type="Proteomes" id="UP000228921">
    <property type="component" value="Unassembled WGS sequence"/>
</dbReference>
<dbReference type="AlphaFoldDB" id="A0A2M8P075"/>
<evidence type="ECO:0000256" key="3">
    <source>
        <dbReference type="ARBA" id="ARBA00022475"/>
    </source>
</evidence>
<dbReference type="PROSITE" id="PS51257">
    <property type="entry name" value="PROKAR_LIPOPROTEIN"/>
    <property type="match status" value="1"/>
</dbReference>
<evidence type="ECO:0000313" key="6">
    <source>
        <dbReference type="EMBL" id="PJF30949.1"/>
    </source>
</evidence>
<dbReference type="Pfam" id="PF07161">
    <property type="entry name" value="LppX_LprAFG"/>
    <property type="match status" value="1"/>
</dbReference>
<keyword evidence="3" id="KW-0472">Membrane</keyword>
<reference evidence="6 7" key="1">
    <citation type="submission" date="2017-11" db="EMBL/GenBank/DDBJ databases">
        <title>Evolution of Phototrophy in the Chloroflexi Phylum Driven by Horizontal Gene Transfer.</title>
        <authorList>
            <person name="Ward L.M."/>
            <person name="Hemp J."/>
            <person name="Shih P.M."/>
            <person name="Mcglynn S.E."/>
            <person name="Fischer W."/>
        </authorList>
    </citation>
    <scope>NUCLEOTIDE SEQUENCE [LARGE SCALE GENOMIC DNA]</scope>
    <source>
        <strain evidence="6">CP2_2F</strain>
    </source>
</reference>
<dbReference type="EMBL" id="PGTK01000005">
    <property type="protein sequence ID" value="PJF30949.1"/>
    <property type="molecule type" value="Genomic_DNA"/>
</dbReference>
<dbReference type="Gene3D" id="2.50.20.20">
    <property type="match status" value="1"/>
</dbReference>
<organism evidence="6 7">
    <name type="scientific">Candidatus Thermofonsia Clade 1 bacterium</name>
    <dbReference type="NCBI Taxonomy" id="2364210"/>
    <lineage>
        <taxon>Bacteria</taxon>
        <taxon>Bacillati</taxon>
        <taxon>Chloroflexota</taxon>
        <taxon>Candidatus Thermofontia</taxon>
        <taxon>Candidatus Thermofonsia Clade 1</taxon>
    </lineage>
</organism>
<evidence type="ECO:0008006" key="8">
    <source>
        <dbReference type="Google" id="ProtNLM"/>
    </source>
</evidence>
<name>A0A2M8P075_9CHLR</name>